<dbReference type="AlphaFoldDB" id="A0A0R1HCF3"/>
<gene>
    <name evidence="1" type="ORF">FC07_GL002524</name>
</gene>
<keyword evidence="2" id="KW-1185">Reference proteome</keyword>
<dbReference type="PATRIC" id="fig|1423726.3.peg.2618"/>
<comment type="caution">
    <text evidence="1">The sequence shown here is derived from an EMBL/GenBank/DDBJ whole genome shotgun (WGS) entry which is preliminary data.</text>
</comment>
<sequence length="109" mass="12548">MQCIDLKVMLGNINRQYTVWYEQGANQHGKKTGIVDQTHPQPIRQLHQTGAQQLYLEINPNAKPITVWELVLLLAQAEGQRFCYIELGAASHPLFGYRIDRQHQRLLLA</sequence>
<reference evidence="1 2" key="1">
    <citation type="journal article" date="2015" name="Genome Announc.">
        <title>Expanding the biotechnology potential of lactobacilli through comparative genomics of 213 strains and associated genera.</title>
        <authorList>
            <person name="Sun Z."/>
            <person name="Harris H.M."/>
            <person name="McCann A."/>
            <person name="Guo C."/>
            <person name="Argimon S."/>
            <person name="Zhang W."/>
            <person name="Yang X."/>
            <person name="Jeffery I.B."/>
            <person name="Cooney J.C."/>
            <person name="Kagawa T.F."/>
            <person name="Liu W."/>
            <person name="Song Y."/>
            <person name="Salvetti E."/>
            <person name="Wrobel A."/>
            <person name="Rasinkangas P."/>
            <person name="Parkhill J."/>
            <person name="Rea M.C."/>
            <person name="O'Sullivan O."/>
            <person name="Ritari J."/>
            <person name="Douillard F.P."/>
            <person name="Paul Ross R."/>
            <person name="Yang R."/>
            <person name="Briner A.E."/>
            <person name="Felis G.E."/>
            <person name="de Vos W.M."/>
            <person name="Barrangou R."/>
            <person name="Klaenhammer T.R."/>
            <person name="Caufield P.W."/>
            <person name="Cui Y."/>
            <person name="Zhang H."/>
            <person name="O'Toole P.W."/>
        </authorList>
    </citation>
    <scope>NUCLEOTIDE SEQUENCE [LARGE SCALE GENOMIC DNA]</scope>
    <source>
        <strain evidence="1 2">DSM 20003</strain>
    </source>
</reference>
<dbReference type="STRING" id="1423726.FC07_GL002524"/>
<name>A0A0R1HCF3_9LACO</name>
<dbReference type="OrthoDB" id="2313136at2"/>
<organism evidence="1 2">
    <name type="scientific">Loigolactobacillus bifermentans DSM 20003</name>
    <dbReference type="NCBI Taxonomy" id="1423726"/>
    <lineage>
        <taxon>Bacteria</taxon>
        <taxon>Bacillati</taxon>
        <taxon>Bacillota</taxon>
        <taxon>Bacilli</taxon>
        <taxon>Lactobacillales</taxon>
        <taxon>Lactobacillaceae</taxon>
        <taxon>Loigolactobacillus</taxon>
    </lineage>
</organism>
<evidence type="ECO:0000313" key="1">
    <source>
        <dbReference type="EMBL" id="KRK40775.1"/>
    </source>
</evidence>
<dbReference type="Proteomes" id="UP000051461">
    <property type="component" value="Unassembled WGS sequence"/>
</dbReference>
<evidence type="ECO:0000313" key="2">
    <source>
        <dbReference type="Proteomes" id="UP000051461"/>
    </source>
</evidence>
<proteinExistence type="predicted"/>
<dbReference type="EMBL" id="AZDA01000003">
    <property type="protein sequence ID" value="KRK40775.1"/>
    <property type="molecule type" value="Genomic_DNA"/>
</dbReference>
<dbReference type="RefSeq" id="WP_057903210.1">
    <property type="nucleotide sequence ID" value="NZ_AZDA01000003.1"/>
</dbReference>
<accession>A0A0R1HCF3</accession>
<protein>
    <submittedName>
        <fullName evidence="1">Uncharacterized protein</fullName>
    </submittedName>
</protein>